<comment type="caution">
    <text evidence="12">The sequence shown here is derived from an EMBL/GenBank/DDBJ whole genome shotgun (WGS) entry which is preliminary data.</text>
</comment>
<dbReference type="GO" id="GO:0022857">
    <property type="term" value="F:transmembrane transporter activity"/>
    <property type="evidence" value="ECO:0007669"/>
    <property type="project" value="InterPro"/>
</dbReference>
<feature type="transmembrane region" description="Helical" evidence="10">
    <location>
        <begin position="396"/>
        <end position="418"/>
    </location>
</feature>
<protein>
    <recommendedName>
        <fullName evidence="8">Sugar phosphate exchanger 3</fullName>
    </recommendedName>
    <alternativeName>
        <fullName evidence="9">Solute carrier family 37 member 3</fullName>
    </alternativeName>
</protein>
<feature type="domain" description="Major facilitator superfamily (MFS) profile" evidence="11">
    <location>
        <begin position="29"/>
        <end position="496"/>
    </location>
</feature>
<name>A0A8J4SY07_9TREM</name>
<keyword evidence="7 10" id="KW-0472">Membrane</keyword>
<evidence type="ECO:0000256" key="4">
    <source>
        <dbReference type="ARBA" id="ARBA00022597"/>
    </source>
</evidence>
<gene>
    <name evidence="12" type="ORF">PHET_05004</name>
</gene>
<feature type="transmembrane region" description="Helical" evidence="10">
    <location>
        <begin position="21"/>
        <end position="40"/>
    </location>
</feature>
<feature type="transmembrane region" description="Helical" evidence="10">
    <location>
        <begin position="439"/>
        <end position="461"/>
    </location>
</feature>
<keyword evidence="5 10" id="KW-0812">Transmembrane</keyword>
<evidence type="ECO:0000256" key="1">
    <source>
        <dbReference type="ARBA" id="ARBA00004141"/>
    </source>
</evidence>
<feature type="transmembrane region" description="Helical" evidence="10">
    <location>
        <begin position="175"/>
        <end position="199"/>
    </location>
</feature>
<feature type="transmembrane region" description="Helical" evidence="10">
    <location>
        <begin position="88"/>
        <end position="105"/>
    </location>
</feature>
<dbReference type="OrthoDB" id="3639251at2759"/>
<sequence length="518" mass="57150">MLIPSAPIGYKCLRFLVFRDSYSRHAVFILLLTFICYMLYHASRKPISVAKSVLHTARFDNKKGEVTNVGWAPFNQPNWSHLVGGLEYTYLLVYALSMVLSGYIAERTNLRHFLTVGMLLSGLTNIAFGAAYYMDIHHYYYFMCVQLISGIVQATGWPAVVTLMGNWWGKKRRGFVMGLWNAHTSVGNIVGSLVAGYYVESSWGMAFIMPGLLIMMGGVLVFFTLIERPEHVQLQKCDGKSPYMDSASNRVSSSRSISQSCVGKWDSTERLDRAALLPEQPTGRAITFWEALCLPNVLAYSVLLFFAKLVSYTFLYWLPNYLSVVDKGRLTAERAAQLSVVFDLGGILGGILAGLLSDSKKHDSDAQILWRRAVTCSVMLAIAVPMLLLYQLSASASGFISLATLFFCGLVVNGPYALITTAVSADLGTQRALQGRARALATITSIIDGTGSFGAALGPFLTGLLVPFGWSSVFLMLITSDLCALSLSVWIAYRSRRQLRHSANHVIDTRRTGSSFRL</sequence>
<evidence type="ECO:0000313" key="12">
    <source>
        <dbReference type="EMBL" id="KAF5401276.1"/>
    </source>
</evidence>
<feature type="transmembrane region" description="Helical" evidence="10">
    <location>
        <begin position="205"/>
        <end position="226"/>
    </location>
</feature>
<dbReference type="PANTHER" id="PTHR43184">
    <property type="entry name" value="MAJOR FACILITATOR SUPERFAMILY TRANSPORTER 16, ISOFORM B"/>
    <property type="match status" value="1"/>
</dbReference>
<dbReference type="GO" id="GO:0016020">
    <property type="term" value="C:membrane"/>
    <property type="evidence" value="ECO:0007669"/>
    <property type="project" value="UniProtKB-SubCell"/>
</dbReference>
<dbReference type="SUPFAM" id="SSF103473">
    <property type="entry name" value="MFS general substrate transporter"/>
    <property type="match status" value="1"/>
</dbReference>
<feature type="transmembrane region" description="Helical" evidence="10">
    <location>
        <begin position="112"/>
        <end position="133"/>
    </location>
</feature>
<dbReference type="Gene3D" id="1.20.1250.20">
    <property type="entry name" value="MFS general substrate transporter like domains"/>
    <property type="match status" value="2"/>
</dbReference>
<dbReference type="PANTHER" id="PTHR43184:SF12">
    <property type="entry name" value="SUGAR PHOSPHATE EXCHANGER 3"/>
    <property type="match status" value="1"/>
</dbReference>
<comment type="subcellular location">
    <subcellularLocation>
        <location evidence="1">Membrane</location>
        <topology evidence="1">Multi-pass membrane protein</topology>
    </subcellularLocation>
</comment>
<evidence type="ECO:0000313" key="13">
    <source>
        <dbReference type="Proteomes" id="UP000748531"/>
    </source>
</evidence>
<dbReference type="Proteomes" id="UP000748531">
    <property type="component" value="Unassembled WGS sequence"/>
</dbReference>
<dbReference type="InterPro" id="IPR036259">
    <property type="entry name" value="MFS_trans_sf"/>
</dbReference>
<evidence type="ECO:0000256" key="10">
    <source>
        <dbReference type="SAM" id="Phobius"/>
    </source>
</evidence>
<evidence type="ECO:0000256" key="6">
    <source>
        <dbReference type="ARBA" id="ARBA00022989"/>
    </source>
</evidence>
<dbReference type="InterPro" id="IPR011701">
    <property type="entry name" value="MFS"/>
</dbReference>
<keyword evidence="3" id="KW-0813">Transport</keyword>
<dbReference type="InterPro" id="IPR000849">
    <property type="entry name" value="Sugar_P_transporter"/>
</dbReference>
<dbReference type="AlphaFoldDB" id="A0A8J4SY07"/>
<organism evidence="12 13">
    <name type="scientific">Paragonimus heterotremus</name>
    <dbReference type="NCBI Taxonomy" id="100268"/>
    <lineage>
        <taxon>Eukaryota</taxon>
        <taxon>Metazoa</taxon>
        <taxon>Spiralia</taxon>
        <taxon>Lophotrochozoa</taxon>
        <taxon>Platyhelminthes</taxon>
        <taxon>Trematoda</taxon>
        <taxon>Digenea</taxon>
        <taxon>Plagiorchiida</taxon>
        <taxon>Troglotremata</taxon>
        <taxon>Troglotrematidae</taxon>
        <taxon>Paragonimus</taxon>
    </lineage>
</organism>
<feature type="transmembrane region" description="Helical" evidence="10">
    <location>
        <begin position="297"/>
        <end position="318"/>
    </location>
</feature>
<dbReference type="PROSITE" id="PS50850">
    <property type="entry name" value="MFS"/>
    <property type="match status" value="1"/>
</dbReference>
<feature type="transmembrane region" description="Helical" evidence="10">
    <location>
        <begin position="369"/>
        <end position="390"/>
    </location>
</feature>
<dbReference type="EMBL" id="LUCH01002581">
    <property type="protein sequence ID" value="KAF5401276.1"/>
    <property type="molecule type" value="Genomic_DNA"/>
</dbReference>
<feature type="transmembrane region" description="Helical" evidence="10">
    <location>
        <begin position="473"/>
        <end position="493"/>
    </location>
</feature>
<comment type="similarity">
    <text evidence="2">Belongs to the major facilitator superfamily. Organophosphate:Pi antiporter (OPA) (TC 2.A.1.4) family.</text>
</comment>
<dbReference type="InterPro" id="IPR020846">
    <property type="entry name" value="MFS_dom"/>
</dbReference>
<evidence type="ECO:0000259" key="11">
    <source>
        <dbReference type="PROSITE" id="PS50850"/>
    </source>
</evidence>
<evidence type="ECO:0000256" key="7">
    <source>
        <dbReference type="ARBA" id="ARBA00023136"/>
    </source>
</evidence>
<feature type="transmembrane region" description="Helical" evidence="10">
    <location>
        <begin position="139"/>
        <end position="163"/>
    </location>
</feature>
<keyword evidence="4" id="KW-0762">Sugar transport</keyword>
<evidence type="ECO:0000256" key="2">
    <source>
        <dbReference type="ARBA" id="ARBA00009598"/>
    </source>
</evidence>
<evidence type="ECO:0000256" key="5">
    <source>
        <dbReference type="ARBA" id="ARBA00022692"/>
    </source>
</evidence>
<proteinExistence type="inferred from homology"/>
<dbReference type="PIRSF" id="PIRSF002808">
    <property type="entry name" value="Hexose_phosphate_transp"/>
    <property type="match status" value="1"/>
</dbReference>
<evidence type="ECO:0000256" key="8">
    <source>
        <dbReference type="ARBA" id="ARBA00041091"/>
    </source>
</evidence>
<accession>A0A8J4SY07</accession>
<evidence type="ECO:0000256" key="3">
    <source>
        <dbReference type="ARBA" id="ARBA00022448"/>
    </source>
</evidence>
<feature type="transmembrane region" description="Helical" evidence="10">
    <location>
        <begin position="338"/>
        <end position="357"/>
    </location>
</feature>
<evidence type="ECO:0000256" key="9">
    <source>
        <dbReference type="ARBA" id="ARBA00042039"/>
    </source>
</evidence>
<reference evidence="12" key="1">
    <citation type="submission" date="2019-05" db="EMBL/GenBank/DDBJ databases">
        <title>Annotation for the trematode Paragonimus heterotremus.</title>
        <authorList>
            <person name="Choi Y.-J."/>
        </authorList>
    </citation>
    <scope>NUCLEOTIDE SEQUENCE</scope>
    <source>
        <strain evidence="12">LC</strain>
    </source>
</reference>
<keyword evidence="13" id="KW-1185">Reference proteome</keyword>
<keyword evidence="6 10" id="KW-1133">Transmembrane helix</keyword>
<dbReference type="Pfam" id="PF07690">
    <property type="entry name" value="MFS_1"/>
    <property type="match status" value="1"/>
</dbReference>